<dbReference type="CDD" id="cd07042">
    <property type="entry name" value="STAS_SulP_like_sulfate_transporter"/>
    <property type="match status" value="1"/>
</dbReference>
<proteinExistence type="predicted"/>
<keyword evidence="2 5" id="KW-0812">Transmembrane</keyword>
<feature type="transmembrane region" description="Helical" evidence="5">
    <location>
        <begin position="394"/>
        <end position="410"/>
    </location>
</feature>
<feature type="transmembrane region" description="Helical" evidence="5">
    <location>
        <begin position="193"/>
        <end position="210"/>
    </location>
</feature>
<keyword evidence="3 5" id="KW-1133">Transmembrane helix</keyword>
<dbReference type="GO" id="GO:0016020">
    <property type="term" value="C:membrane"/>
    <property type="evidence" value="ECO:0007669"/>
    <property type="project" value="UniProtKB-SubCell"/>
</dbReference>
<evidence type="ECO:0000313" key="7">
    <source>
        <dbReference type="EMBL" id="VAW67850.1"/>
    </source>
</evidence>
<feature type="transmembrane region" description="Helical" evidence="5">
    <location>
        <begin position="143"/>
        <end position="161"/>
    </location>
</feature>
<evidence type="ECO:0000256" key="5">
    <source>
        <dbReference type="SAM" id="Phobius"/>
    </source>
</evidence>
<dbReference type="InterPro" id="IPR002645">
    <property type="entry name" value="STAS_dom"/>
</dbReference>
<organism evidence="7">
    <name type="scientific">hydrothermal vent metagenome</name>
    <dbReference type="NCBI Taxonomy" id="652676"/>
    <lineage>
        <taxon>unclassified sequences</taxon>
        <taxon>metagenomes</taxon>
        <taxon>ecological metagenomes</taxon>
    </lineage>
</organism>
<name>A0A3B0XT12_9ZZZZ</name>
<sequence length="593" mass="64064">MLNKIFPFLTWIHELKDPKILRADLIAGLTVALVLIPQSMAYATLAGLPEVYGLYIAFVPVFIAALWGSSRQLGTGPVAVVSTMTATILTPVVIHMLEPNYTQEEFMALFIPTAMLLTLLVGIFQFSLGLFKLGAIVNFLSHPVIVGFTNAAALFIGLTQISKVFGVEMPGDASDHFLTVRILGVIQNIDKTHIPTLIMGVSSFAILIGMKRFLPRFPGVLVAVLSTTVVSYLIDFEGIGGKVVGNIPEGLPGFAMPAFSYDAISSLLVGAVIISLVGFMEAISIAKAMAAQTKNRVDPNQELIGQGLGNITGSFFQSYPSSGSFSRSAVNLNAGAKTGFSSVVTAALVLITLLFLTPLLYHLPKATLAAVVIMAVFGLINFKAVKHIWHTSKHDGIAAIITFIATIGAAPQLDHGIMIGASLAIILYLYRTMRPRVALLGRYKDGTLRDLNVHTDLPMDENIIAVRFDGSLYFANVSYFEDAMLKAVAEHPDAKYLLVVGDAINEIDASGEEVLHHLVERLADNNITIVFSGLKRQVLDVLHATGLNNVIGEQHIFAHEEMAIDAIYDMLGKSDEGTYCPLKKQVKLQDTLI</sequence>
<dbReference type="Pfam" id="PF00916">
    <property type="entry name" value="Sulfate_transp"/>
    <property type="match status" value="1"/>
</dbReference>
<evidence type="ECO:0000256" key="3">
    <source>
        <dbReference type="ARBA" id="ARBA00022989"/>
    </source>
</evidence>
<dbReference type="InterPro" id="IPR036513">
    <property type="entry name" value="STAS_dom_sf"/>
</dbReference>
<feature type="transmembrane region" description="Helical" evidence="5">
    <location>
        <begin position="51"/>
        <end position="69"/>
    </location>
</feature>
<dbReference type="AlphaFoldDB" id="A0A3B0XT12"/>
<evidence type="ECO:0000256" key="1">
    <source>
        <dbReference type="ARBA" id="ARBA00004141"/>
    </source>
</evidence>
<comment type="subcellular location">
    <subcellularLocation>
        <location evidence="1">Membrane</location>
        <topology evidence="1">Multi-pass membrane protein</topology>
    </subcellularLocation>
</comment>
<feature type="transmembrane region" description="Helical" evidence="5">
    <location>
        <begin position="366"/>
        <end position="382"/>
    </location>
</feature>
<dbReference type="Pfam" id="PF01740">
    <property type="entry name" value="STAS"/>
    <property type="match status" value="1"/>
</dbReference>
<dbReference type="NCBIfam" id="TIGR00815">
    <property type="entry name" value="sulP"/>
    <property type="match status" value="1"/>
</dbReference>
<evidence type="ECO:0000256" key="4">
    <source>
        <dbReference type="ARBA" id="ARBA00023136"/>
    </source>
</evidence>
<dbReference type="Gene3D" id="3.30.750.24">
    <property type="entry name" value="STAS domain"/>
    <property type="match status" value="1"/>
</dbReference>
<evidence type="ECO:0000259" key="6">
    <source>
        <dbReference type="PROSITE" id="PS50801"/>
    </source>
</evidence>
<dbReference type="EMBL" id="UOFH01000408">
    <property type="protein sequence ID" value="VAW67850.1"/>
    <property type="molecule type" value="Genomic_DNA"/>
</dbReference>
<feature type="transmembrane region" description="Helical" evidence="5">
    <location>
        <begin position="340"/>
        <end position="360"/>
    </location>
</feature>
<dbReference type="GO" id="GO:0055085">
    <property type="term" value="P:transmembrane transport"/>
    <property type="evidence" value="ECO:0007669"/>
    <property type="project" value="InterPro"/>
</dbReference>
<evidence type="ECO:0000256" key="2">
    <source>
        <dbReference type="ARBA" id="ARBA00022692"/>
    </source>
</evidence>
<feature type="transmembrane region" description="Helical" evidence="5">
    <location>
        <begin position="76"/>
        <end position="97"/>
    </location>
</feature>
<dbReference type="InterPro" id="IPR001902">
    <property type="entry name" value="SLC26A/SulP_fam"/>
</dbReference>
<dbReference type="PANTHER" id="PTHR11814">
    <property type="entry name" value="SULFATE TRANSPORTER"/>
    <property type="match status" value="1"/>
</dbReference>
<feature type="transmembrane region" description="Helical" evidence="5">
    <location>
        <begin position="217"/>
        <end position="234"/>
    </location>
</feature>
<dbReference type="InterPro" id="IPR011547">
    <property type="entry name" value="SLC26A/SulP_dom"/>
</dbReference>
<feature type="transmembrane region" description="Helical" evidence="5">
    <location>
        <begin position="109"/>
        <end position="131"/>
    </location>
</feature>
<feature type="domain" description="STAS" evidence="6">
    <location>
        <begin position="453"/>
        <end position="567"/>
    </location>
</feature>
<dbReference type="SUPFAM" id="SSF52091">
    <property type="entry name" value="SpoIIaa-like"/>
    <property type="match status" value="1"/>
</dbReference>
<reference evidence="7" key="1">
    <citation type="submission" date="2018-06" db="EMBL/GenBank/DDBJ databases">
        <authorList>
            <person name="Zhirakovskaya E."/>
        </authorList>
    </citation>
    <scope>NUCLEOTIDE SEQUENCE</scope>
</reference>
<feature type="transmembrane region" description="Helical" evidence="5">
    <location>
        <begin position="21"/>
        <end position="45"/>
    </location>
</feature>
<gene>
    <name evidence="7" type="ORF">MNBD_GAMMA08-88</name>
</gene>
<protein>
    <submittedName>
        <fullName evidence="7">Sulfate permease</fullName>
    </submittedName>
</protein>
<accession>A0A3B0XT12</accession>
<feature type="transmembrane region" description="Helical" evidence="5">
    <location>
        <begin position="254"/>
        <end position="279"/>
    </location>
</feature>
<dbReference type="PROSITE" id="PS50801">
    <property type="entry name" value="STAS"/>
    <property type="match status" value="1"/>
</dbReference>
<keyword evidence="4 5" id="KW-0472">Membrane</keyword>